<gene>
    <name evidence="1" type="ORF">SM611_06580</name>
</gene>
<dbReference type="Proteomes" id="UP001569963">
    <property type="component" value="Unassembled WGS sequence"/>
</dbReference>
<name>A0ABV4Q611_9ACTN</name>
<evidence type="ECO:0008006" key="3">
    <source>
        <dbReference type="Google" id="ProtNLM"/>
    </source>
</evidence>
<sequence>MTNNAVEIDTIAICYDVFHAHLSPTARLLLIYAMNNRDARTVGINSKTAGKWLQITRYAAEKALKELRACGLAEFRVANRKGQLHHEWTFRWPTIDEASELRRGPVKK</sequence>
<protein>
    <recommendedName>
        <fullName evidence="3">Helix-turn-helix domain-containing protein</fullName>
    </recommendedName>
</protein>
<keyword evidence="2" id="KW-1185">Reference proteome</keyword>
<comment type="caution">
    <text evidence="1">The sequence shown here is derived from an EMBL/GenBank/DDBJ whole genome shotgun (WGS) entry which is preliminary data.</text>
</comment>
<proteinExistence type="predicted"/>
<dbReference type="EMBL" id="JAXCEI010000003">
    <property type="protein sequence ID" value="MFA1538593.1"/>
    <property type="molecule type" value="Genomic_DNA"/>
</dbReference>
<accession>A0ABV4Q611</accession>
<dbReference type="RefSeq" id="WP_371948037.1">
    <property type="nucleotide sequence ID" value="NZ_JAXCEI010000003.1"/>
</dbReference>
<evidence type="ECO:0000313" key="2">
    <source>
        <dbReference type="Proteomes" id="UP001569963"/>
    </source>
</evidence>
<organism evidence="1 2">
    <name type="scientific">Actinomadura monticuli</name>
    <dbReference type="NCBI Taxonomy" id="3097367"/>
    <lineage>
        <taxon>Bacteria</taxon>
        <taxon>Bacillati</taxon>
        <taxon>Actinomycetota</taxon>
        <taxon>Actinomycetes</taxon>
        <taxon>Streptosporangiales</taxon>
        <taxon>Thermomonosporaceae</taxon>
        <taxon>Actinomadura</taxon>
    </lineage>
</organism>
<evidence type="ECO:0000313" key="1">
    <source>
        <dbReference type="EMBL" id="MFA1538593.1"/>
    </source>
</evidence>
<reference evidence="1 2" key="1">
    <citation type="submission" date="2023-11" db="EMBL/GenBank/DDBJ databases">
        <title>Actinomadura monticuli sp. nov., isolated from volcanic ash.</title>
        <authorList>
            <person name="Lee S.D."/>
            <person name="Yang H."/>
            <person name="Kim I.S."/>
        </authorList>
    </citation>
    <scope>NUCLEOTIDE SEQUENCE [LARGE SCALE GENOMIC DNA]</scope>
    <source>
        <strain evidence="1 2">DLS-62</strain>
    </source>
</reference>